<evidence type="ECO:0000313" key="3">
    <source>
        <dbReference type="EMBL" id="MBP2325984.1"/>
    </source>
</evidence>
<evidence type="ECO:0008006" key="5">
    <source>
        <dbReference type="Google" id="ProtNLM"/>
    </source>
</evidence>
<evidence type="ECO:0000313" key="4">
    <source>
        <dbReference type="Proteomes" id="UP001519332"/>
    </source>
</evidence>
<dbReference type="PROSITE" id="PS51257">
    <property type="entry name" value="PROKAR_LIPOPROTEIN"/>
    <property type="match status" value="1"/>
</dbReference>
<keyword evidence="2" id="KW-0732">Signal</keyword>
<keyword evidence="4" id="KW-1185">Reference proteome</keyword>
<accession>A0ABS4TNJ7</accession>
<dbReference type="EMBL" id="JAGINW010000001">
    <property type="protein sequence ID" value="MBP2325984.1"/>
    <property type="molecule type" value="Genomic_DNA"/>
</dbReference>
<dbReference type="Gene3D" id="3.30.10.20">
    <property type="match status" value="1"/>
</dbReference>
<evidence type="ECO:0000256" key="1">
    <source>
        <dbReference type="SAM" id="MobiDB-lite"/>
    </source>
</evidence>
<feature type="chain" id="PRO_5045559635" description="PASTA domain-containing protein" evidence="2">
    <location>
        <begin position="22"/>
        <end position="151"/>
    </location>
</feature>
<evidence type="ECO:0000256" key="2">
    <source>
        <dbReference type="SAM" id="SignalP"/>
    </source>
</evidence>
<protein>
    <recommendedName>
        <fullName evidence="5">PASTA domain-containing protein</fullName>
    </recommendedName>
</protein>
<feature type="region of interest" description="Disordered" evidence="1">
    <location>
        <begin position="36"/>
        <end position="70"/>
    </location>
</feature>
<sequence length="151" mass="15824">MRLAGILLRNPIKGSIVVVFAAMAAAGCGRSAVPASTTVPASGSAAETVESTSVRQVTPDPEPVAPTAESSRLWAMPNLVGSNLQKAQDQIQKLTGNPVFITRSHDATGKKRNQVVDSHWKVCSQNIAPGSQISTQSNIDFGAVKNEETCP</sequence>
<feature type="signal peptide" evidence="2">
    <location>
        <begin position="1"/>
        <end position="21"/>
    </location>
</feature>
<organism evidence="3 4">
    <name type="scientific">Kibdelosporangium banguiense</name>
    <dbReference type="NCBI Taxonomy" id="1365924"/>
    <lineage>
        <taxon>Bacteria</taxon>
        <taxon>Bacillati</taxon>
        <taxon>Actinomycetota</taxon>
        <taxon>Actinomycetes</taxon>
        <taxon>Pseudonocardiales</taxon>
        <taxon>Pseudonocardiaceae</taxon>
        <taxon>Kibdelosporangium</taxon>
    </lineage>
</organism>
<reference evidence="3 4" key="1">
    <citation type="submission" date="2021-03" db="EMBL/GenBank/DDBJ databases">
        <title>Sequencing the genomes of 1000 actinobacteria strains.</title>
        <authorList>
            <person name="Klenk H.-P."/>
        </authorList>
    </citation>
    <scope>NUCLEOTIDE SEQUENCE [LARGE SCALE GENOMIC DNA]</scope>
    <source>
        <strain evidence="3 4">DSM 46670</strain>
    </source>
</reference>
<gene>
    <name evidence="3" type="ORF">JOF56_006369</name>
</gene>
<comment type="caution">
    <text evidence="3">The sequence shown here is derived from an EMBL/GenBank/DDBJ whole genome shotgun (WGS) entry which is preliminary data.</text>
</comment>
<dbReference type="RefSeq" id="WP_209643107.1">
    <property type="nucleotide sequence ID" value="NZ_JAGINW010000001.1"/>
</dbReference>
<dbReference type="Proteomes" id="UP001519332">
    <property type="component" value="Unassembled WGS sequence"/>
</dbReference>
<name>A0ABS4TNJ7_9PSEU</name>
<proteinExistence type="predicted"/>